<name>A0A851U5T2_9PASS</name>
<dbReference type="OrthoDB" id="5577072at2759"/>
<comment type="caution">
    <text evidence="2">The sequence shown here is derived from an EMBL/GenBank/DDBJ whole genome shotgun (WGS) entry which is preliminary data.</text>
</comment>
<comment type="function">
    <text evidence="1">RNA-binding protein involved in pre-mRNA splicing.</text>
</comment>
<reference evidence="2" key="1">
    <citation type="submission" date="2019-09" db="EMBL/GenBank/DDBJ databases">
        <title>Bird 10,000 Genomes (B10K) Project - Family phase.</title>
        <authorList>
            <person name="Zhang G."/>
        </authorList>
    </citation>
    <scope>NUCLEOTIDE SEQUENCE</scope>
    <source>
        <strain evidence="2">B10K-IZCAS-20218</strain>
        <tissue evidence="2">Blood</tissue>
    </source>
</reference>
<dbReference type="GO" id="GO:0005681">
    <property type="term" value="C:spliceosomal complex"/>
    <property type="evidence" value="ECO:0007669"/>
    <property type="project" value="TreeGrafter"/>
</dbReference>
<sequence length="92" mass="10191">IKDVLSPDTCMCWMDDRCLVQGPWEAALETALPWASSDCITVVPGEHTGQGGQILEREPEQRQALVQLGWDLQVLPLPFGSICYYLGKGKDD</sequence>
<feature type="non-terminal residue" evidence="2">
    <location>
        <position position="1"/>
    </location>
</feature>
<gene>
    <name evidence="2" type="primary">Gpkow</name>
    <name evidence="2" type="ORF">ELAFOR_R14717</name>
</gene>
<dbReference type="PANTHER" id="PTHR15818">
    <property type="entry name" value="G PATCH AND KOW-CONTAINING"/>
    <property type="match status" value="1"/>
</dbReference>
<feature type="non-terminal residue" evidence="2">
    <location>
        <position position="92"/>
    </location>
</feature>
<dbReference type="GO" id="GO:0000398">
    <property type="term" value="P:mRNA splicing, via spliceosome"/>
    <property type="evidence" value="ECO:0007669"/>
    <property type="project" value="UniProtKB-UniRule"/>
</dbReference>
<keyword evidence="1" id="KW-0507">mRNA processing</keyword>
<keyword evidence="1" id="KW-0539">Nucleus</keyword>
<evidence type="ECO:0000256" key="1">
    <source>
        <dbReference type="RuleBase" id="RU369096"/>
    </source>
</evidence>
<accession>A0A851U5T2</accession>
<proteinExistence type="inferred from homology"/>
<organism evidence="2 3">
    <name type="scientific">Elachura formosa</name>
    <name type="common">spotted wren-babbler</name>
    <dbReference type="NCBI Taxonomy" id="1463973"/>
    <lineage>
        <taxon>Eukaryota</taxon>
        <taxon>Metazoa</taxon>
        <taxon>Chordata</taxon>
        <taxon>Craniata</taxon>
        <taxon>Vertebrata</taxon>
        <taxon>Euteleostomi</taxon>
        <taxon>Archelosauria</taxon>
        <taxon>Archosauria</taxon>
        <taxon>Dinosauria</taxon>
        <taxon>Saurischia</taxon>
        <taxon>Theropoda</taxon>
        <taxon>Coelurosauria</taxon>
        <taxon>Aves</taxon>
        <taxon>Neognathae</taxon>
        <taxon>Neoaves</taxon>
        <taxon>Telluraves</taxon>
        <taxon>Australaves</taxon>
        <taxon>Passeriformes</taxon>
        <taxon>Elachuridae</taxon>
        <taxon>Elachura</taxon>
    </lineage>
</organism>
<protein>
    <recommendedName>
        <fullName evidence="1">G-patch domain and KOW motifs-containing protein</fullName>
    </recommendedName>
</protein>
<keyword evidence="3" id="KW-1185">Reference proteome</keyword>
<evidence type="ECO:0000313" key="3">
    <source>
        <dbReference type="Proteomes" id="UP000623542"/>
    </source>
</evidence>
<dbReference type="InterPro" id="IPR045166">
    <property type="entry name" value="Spp2-like"/>
</dbReference>
<keyword evidence="1" id="KW-0508">mRNA splicing</keyword>
<comment type="subcellular location">
    <subcellularLocation>
        <location evidence="1">Nucleus</location>
    </subcellularLocation>
</comment>
<dbReference type="Proteomes" id="UP000623542">
    <property type="component" value="Unassembled WGS sequence"/>
</dbReference>
<dbReference type="EMBL" id="WBNG01000225">
    <property type="protein sequence ID" value="NXD24324.1"/>
    <property type="molecule type" value="Genomic_DNA"/>
</dbReference>
<dbReference type="PANTHER" id="PTHR15818:SF2">
    <property type="entry name" value="G-PATCH DOMAIN AND KOW MOTIFS-CONTAINING PROTEIN"/>
    <property type="match status" value="1"/>
</dbReference>
<dbReference type="AlphaFoldDB" id="A0A851U5T2"/>
<evidence type="ECO:0000313" key="2">
    <source>
        <dbReference type="EMBL" id="NXD24324.1"/>
    </source>
</evidence>
<comment type="similarity">
    <text evidence="1">Belongs to the MOS2 family.</text>
</comment>